<dbReference type="GO" id="GO:0005975">
    <property type="term" value="P:carbohydrate metabolic process"/>
    <property type="evidence" value="ECO:0007669"/>
    <property type="project" value="InterPro"/>
</dbReference>
<name>A0A645FN95_9ZZZZ</name>
<evidence type="ECO:0000313" key="1">
    <source>
        <dbReference type="EMBL" id="MPN15897.1"/>
    </source>
</evidence>
<accession>A0A645FN95</accession>
<dbReference type="SUPFAM" id="SSF88713">
    <property type="entry name" value="Glycoside hydrolase/deacetylase"/>
    <property type="match status" value="1"/>
</dbReference>
<gene>
    <name evidence="1" type="ORF">SDC9_163233</name>
</gene>
<dbReference type="InterPro" id="IPR011330">
    <property type="entry name" value="Glyco_hydro/deAcase_b/a-brl"/>
</dbReference>
<dbReference type="EMBL" id="VSSQ01062773">
    <property type="protein sequence ID" value="MPN15897.1"/>
    <property type="molecule type" value="Genomic_DNA"/>
</dbReference>
<sequence length="104" mass="12013">MVPLVELPKDSMFDDTAYDFYTDSEPERYELKSPAEMFEVWKDEFDSLAPEGSMMNFVLHPQFIGRVSRVDMLGSLVSYMLARGAWIDTNKAVAEHVLRQNNML</sequence>
<dbReference type="AlphaFoldDB" id="A0A645FN95"/>
<evidence type="ECO:0008006" key="2">
    <source>
        <dbReference type="Google" id="ProtNLM"/>
    </source>
</evidence>
<proteinExistence type="predicted"/>
<reference evidence="1" key="1">
    <citation type="submission" date="2019-08" db="EMBL/GenBank/DDBJ databases">
        <authorList>
            <person name="Kucharzyk K."/>
            <person name="Murdoch R.W."/>
            <person name="Higgins S."/>
            <person name="Loffler F."/>
        </authorList>
    </citation>
    <scope>NUCLEOTIDE SEQUENCE</scope>
</reference>
<comment type="caution">
    <text evidence="1">The sequence shown here is derived from an EMBL/GenBank/DDBJ whole genome shotgun (WGS) entry which is preliminary data.</text>
</comment>
<protein>
    <recommendedName>
        <fullName evidence="2">Polysaccharide deacetylase</fullName>
    </recommendedName>
</protein>
<organism evidence="1">
    <name type="scientific">bioreactor metagenome</name>
    <dbReference type="NCBI Taxonomy" id="1076179"/>
    <lineage>
        <taxon>unclassified sequences</taxon>
        <taxon>metagenomes</taxon>
        <taxon>ecological metagenomes</taxon>
    </lineage>
</organism>
<dbReference type="Gene3D" id="3.20.20.370">
    <property type="entry name" value="Glycoside hydrolase/deacetylase"/>
    <property type="match status" value="1"/>
</dbReference>